<dbReference type="GO" id="GO:0010468">
    <property type="term" value="P:regulation of gene expression"/>
    <property type="evidence" value="ECO:0007669"/>
    <property type="project" value="TreeGrafter"/>
</dbReference>
<evidence type="ECO:0000256" key="15">
    <source>
        <dbReference type="HAMAP-Rule" id="MF_00104"/>
    </source>
</evidence>
<dbReference type="FunFam" id="3.30.160.20:FF:000003">
    <property type="entry name" value="Ribonuclease 3"/>
    <property type="match status" value="1"/>
</dbReference>
<dbReference type="PROSITE" id="PS50142">
    <property type="entry name" value="RNASE_3_2"/>
    <property type="match status" value="1"/>
</dbReference>
<dbReference type="PANTHER" id="PTHR11207:SF0">
    <property type="entry name" value="RIBONUCLEASE 3"/>
    <property type="match status" value="1"/>
</dbReference>
<evidence type="ECO:0000256" key="11">
    <source>
        <dbReference type="ARBA" id="ARBA00022759"/>
    </source>
</evidence>
<keyword evidence="11 15" id="KW-0255">Endonuclease</keyword>
<feature type="domain" description="RNase III" evidence="17">
    <location>
        <begin position="11"/>
        <end position="137"/>
    </location>
</feature>
<keyword evidence="7 15" id="KW-0507">mRNA processing</keyword>
<comment type="subunit">
    <text evidence="4 15">Homodimer.</text>
</comment>
<evidence type="ECO:0000256" key="12">
    <source>
        <dbReference type="ARBA" id="ARBA00022801"/>
    </source>
</evidence>
<evidence type="ECO:0000256" key="8">
    <source>
        <dbReference type="ARBA" id="ARBA00022694"/>
    </source>
</evidence>
<dbReference type="Gene3D" id="3.30.160.20">
    <property type="match status" value="1"/>
</dbReference>
<dbReference type="GO" id="GO:0046872">
    <property type="term" value="F:metal ion binding"/>
    <property type="evidence" value="ECO:0007669"/>
    <property type="project" value="UniProtKB-KW"/>
</dbReference>
<keyword evidence="5 15" id="KW-0963">Cytoplasm</keyword>
<keyword evidence="9 15" id="KW-0540">Nuclease</keyword>
<evidence type="ECO:0000313" key="18">
    <source>
        <dbReference type="EMBL" id="SLN77064.1"/>
    </source>
</evidence>
<dbReference type="Pfam" id="PF14622">
    <property type="entry name" value="Ribonucleas_3_3"/>
    <property type="match status" value="1"/>
</dbReference>
<dbReference type="AlphaFoldDB" id="A0A1Y5U2I6"/>
<keyword evidence="8 15" id="KW-0819">tRNA processing</keyword>
<comment type="cofactor">
    <cofactor evidence="15">
        <name>Mg(2+)</name>
        <dbReference type="ChEBI" id="CHEBI:18420"/>
    </cofactor>
</comment>
<evidence type="ECO:0000256" key="6">
    <source>
        <dbReference type="ARBA" id="ARBA00022552"/>
    </source>
</evidence>
<dbReference type="CDD" id="cd10845">
    <property type="entry name" value="DSRM_RNAse_III_family"/>
    <property type="match status" value="1"/>
</dbReference>
<evidence type="ECO:0000313" key="19">
    <source>
        <dbReference type="Proteomes" id="UP000193200"/>
    </source>
</evidence>
<dbReference type="InterPro" id="IPR014720">
    <property type="entry name" value="dsRBD_dom"/>
</dbReference>
<keyword evidence="19" id="KW-1185">Reference proteome</keyword>
<accession>A0A1Y5U2I6</accession>
<dbReference type="SMART" id="SM00535">
    <property type="entry name" value="RIBOc"/>
    <property type="match status" value="1"/>
</dbReference>
<evidence type="ECO:0000259" key="17">
    <source>
        <dbReference type="PROSITE" id="PS50142"/>
    </source>
</evidence>
<dbReference type="Pfam" id="PF00035">
    <property type="entry name" value="dsrm"/>
    <property type="match status" value="1"/>
</dbReference>
<keyword evidence="14 15" id="KW-0694">RNA-binding</keyword>
<dbReference type="CDD" id="cd00593">
    <property type="entry name" value="RIBOc"/>
    <property type="match status" value="1"/>
</dbReference>
<evidence type="ECO:0000256" key="14">
    <source>
        <dbReference type="ARBA" id="ARBA00022884"/>
    </source>
</evidence>
<evidence type="ECO:0000256" key="5">
    <source>
        <dbReference type="ARBA" id="ARBA00022490"/>
    </source>
</evidence>
<evidence type="ECO:0000256" key="3">
    <source>
        <dbReference type="ARBA" id="ARBA00010183"/>
    </source>
</evidence>
<feature type="binding site" evidence="15">
    <location>
        <position position="50"/>
    </location>
    <ligand>
        <name>Mg(2+)</name>
        <dbReference type="ChEBI" id="CHEBI:18420"/>
    </ligand>
</feature>
<dbReference type="EMBL" id="FWFR01000006">
    <property type="protein sequence ID" value="SLN77064.1"/>
    <property type="molecule type" value="Genomic_DNA"/>
</dbReference>
<dbReference type="PROSITE" id="PS50137">
    <property type="entry name" value="DS_RBD"/>
    <property type="match status" value="1"/>
</dbReference>
<dbReference type="FunCoup" id="A0A1Y5U2I6">
    <property type="interactions" value="479"/>
</dbReference>
<evidence type="ECO:0000256" key="1">
    <source>
        <dbReference type="ARBA" id="ARBA00000109"/>
    </source>
</evidence>
<dbReference type="HAMAP" id="MF_00104">
    <property type="entry name" value="RNase_III"/>
    <property type="match status" value="1"/>
</dbReference>
<feature type="binding site" evidence="15">
    <location>
        <position position="123"/>
    </location>
    <ligand>
        <name>Mg(2+)</name>
        <dbReference type="ChEBI" id="CHEBI:18420"/>
    </ligand>
</feature>
<dbReference type="Gene3D" id="1.10.1520.10">
    <property type="entry name" value="Ribonuclease III domain"/>
    <property type="match status" value="1"/>
</dbReference>
<dbReference type="PANTHER" id="PTHR11207">
    <property type="entry name" value="RIBONUCLEASE III"/>
    <property type="match status" value="1"/>
</dbReference>
<comment type="catalytic activity">
    <reaction evidence="1 15">
        <text>Endonucleolytic cleavage to 5'-phosphomonoester.</text>
        <dbReference type="EC" id="3.1.26.3"/>
    </reaction>
</comment>
<keyword evidence="13 15" id="KW-0460">Magnesium</keyword>
<dbReference type="GO" id="GO:0042802">
    <property type="term" value="F:identical protein binding"/>
    <property type="evidence" value="ECO:0007669"/>
    <property type="project" value="UniProtKB-ARBA"/>
</dbReference>
<sequence length="231" mass="25137">MAPLTETPGDFAALQETLGHRFADQGLLREAVSHSSLQGSESGGDYERLEFLGDRVLGLVITTLLFERHPSDPAGDLAPRLNALVRRESLAAIALEIGLGQHIRMATSEAASGGREKPAILADCLEAVIGALFLDGGMDVARRFIIDHWQSRLEQSESTKDPKTLLQELAHRRGLGLPEYRIVSTEGPPHEPVFTVEVKLGERRPARATGLSKRKAEQAAAQDLLGRIDHD</sequence>
<keyword evidence="6 15" id="KW-0698">rRNA processing</keyword>
<dbReference type="GO" id="GO:0019843">
    <property type="term" value="F:rRNA binding"/>
    <property type="evidence" value="ECO:0007669"/>
    <property type="project" value="UniProtKB-KW"/>
</dbReference>
<dbReference type="NCBIfam" id="TIGR02191">
    <property type="entry name" value="RNaseIII"/>
    <property type="match status" value="1"/>
</dbReference>
<dbReference type="Proteomes" id="UP000193200">
    <property type="component" value="Unassembled WGS sequence"/>
</dbReference>
<dbReference type="InterPro" id="IPR000999">
    <property type="entry name" value="RNase_III_dom"/>
</dbReference>
<evidence type="ECO:0000256" key="7">
    <source>
        <dbReference type="ARBA" id="ARBA00022664"/>
    </source>
</evidence>
<dbReference type="SMART" id="SM00358">
    <property type="entry name" value="DSRM"/>
    <property type="match status" value="1"/>
</dbReference>
<reference evidence="18 19" key="1">
    <citation type="submission" date="2017-03" db="EMBL/GenBank/DDBJ databases">
        <authorList>
            <person name="Afonso C.L."/>
            <person name="Miller P.J."/>
            <person name="Scott M.A."/>
            <person name="Spackman E."/>
            <person name="Goraichik I."/>
            <person name="Dimitrov K.M."/>
            <person name="Suarez D.L."/>
            <person name="Swayne D.E."/>
        </authorList>
    </citation>
    <scope>NUCLEOTIDE SEQUENCE [LARGE SCALE GENOMIC DNA]</scope>
    <source>
        <strain evidence="18 19">CECT 7691</strain>
    </source>
</reference>
<protein>
    <recommendedName>
        <fullName evidence="15">Ribonuclease 3</fullName>
        <ecNumber evidence="15">3.1.26.3</ecNumber>
    </recommendedName>
    <alternativeName>
        <fullName evidence="15">Ribonuclease III</fullName>
        <shortName evidence="15">RNase III</shortName>
    </alternativeName>
</protein>
<comment type="subcellular location">
    <subcellularLocation>
        <location evidence="2 15">Cytoplasm</location>
    </subcellularLocation>
</comment>
<dbReference type="SUPFAM" id="SSF69065">
    <property type="entry name" value="RNase III domain-like"/>
    <property type="match status" value="1"/>
</dbReference>
<dbReference type="GO" id="GO:0006364">
    <property type="term" value="P:rRNA processing"/>
    <property type="evidence" value="ECO:0007669"/>
    <property type="project" value="UniProtKB-UniRule"/>
</dbReference>
<dbReference type="RefSeq" id="WP_085885604.1">
    <property type="nucleotide sequence ID" value="NZ_FWFR01000006.1"/>
</dbReference>
<evidence type="ECO:0000256" key="13">
    <source>
        <dbReference type="ARBA" id="ARBA00022842"/>
    </source>
</evidence>
<feature type="domain" description="DRBM" evidence="16">
    <location>
        <begin position="161"/>
        <end position="230"/>
    </location>
</feature>
<keyword evidence="15" id="KW-0699">rRNA-binding</keyword>
<comment type="function">
    <text evidence="15">Digests double-stranded RNA. Involved in the processing of primary rRNA transcript to yield the immediate precursors to the large and small rRNAs (23S and 16S). Processes some mRNAs, and tRNAs when they are encoded in the rRNA operon. Processes pre-crRNA and tracrRNA of type II CRISPR loci if present in the organism.</text>
</comment>
<keyword evidence="12 15" id="KW-0378">Hydrolase</keyword>
<evidence type="ECO:0000256" key="2">
    <source>
        <dbReference type="ARBA" id="ARBA00004496"/>
    </source>
</evidence>
<comment type="similarity">
    <text evidence="3">Belongs to the ribonuclease III family.</text>
</comment>
<dbReference type="OrthoDB" id="9805026at2"/>
<evidence type="ECO:0000256" key="9">
    <source>
        <dbReference type="ARBA" id="ARBA00022722"/>
    </source>
</evidence>
<feature type="binding site" evidence="15">
    <location>
        <position position="126"/>
    </location>
    <ligand>
        <name>Mg(2+)</name>
        <dbReference type="ChEBI" id="CHEBI:18420"/>
    </ligand>
</feature>
<dbReference type="GO" id="GO:0008033">
    <property type="term" value="P:tRNA processing"/>
    <property type="evidence" value="ECO:0007669"/>
    <property type="project" value="UniProtKB-KW"/>
</dbReference>
<feature type="active site" evidence="15">
    <location>
        <position position="126"/>
    </location>
</feature>
<dbReference type="InterPro" id="IPR011907">
    <property type="entry name" value="RNase_III"/>
</dbReference>
<gene>
    <name evidence="15 18" type="primary">rnc</name>
    <name evidence="18" type="ORF">OCH7691_04266</name>
</gene>
<dbReference type="InParanoid" id="A0A1Y5U2I6"/>
<name>A0A1Y5U2I6_9PROT</name>
<dbReference type="GO" id="GO:0005737">
    <property type="term" value="C:cytoplasm"/>
    <property type="evidence" value="ECO:0007669"/>
    <property type="project" value="UniProtKB-SubCell"/>
</dbReference>
<proteinExistence type="inferred from homology"/>
<dbReference type="GO" id="GO:0003725">
    <property type="term" value="F:double-stranded RNA binding"/>
    <property type="evidence" value="ECO:0007669"/>
    <property type="project" value="TreeGrafter"/>
</dbReference>
<dbReference type="EC" id="3.1.26.3" evidence="15"/>
<dbReference type="SUPFAM" id="SSF54768">
    <property type="entry name" value="dsRNA-binding domain-like"/>
    <property type="match status" value="1"/>
</dbReference>
<dbReference type="GO" id="GO:0004525">
    <property type="term" value="F:ribonuclease III activity"/>
    <property type="evidence" value="ECO:0007669"/>
    <property type="project" value="UniProtKB-UniRule"/>
</dbReference>
<evidence type="ECO:0000259" key="16">
    <source>
        <dbReference type="PROSITE" id="PS50137"/>
    </source>
</evidence>
<dbReference type="PROSITE" id="PS00517">
    <property type="entry name" value="RNASE_3_1"/>
    <property type="match status" value="1"/>
</dbReference>
<dbReference type="GO" id="GO:0006397">
    <property type="term" value="P:mRNA processing"/>
    <property type="evidence" value="ECO:0007669"/>
    <property type="project" value="UniProtKB-UniRule"/>
</dbReference>
<evidence type="ECO:0000256" key="10">
    <source>
        <dbReference type="ARBA" id="ARBA00022723"/>
    </source>
</evidence>
<feature type="active site" evidence="15">
    <location>
        <position position="54"/>
    </location>
</feature>
<organism evidence="18 19">
    <name type="scientific">Oceanibacterium hippocampi</name>
    <dbReference type="NCBI Taxonomy" id="745714"/>
    <lineage>
        <taxon>Bacteria</taxon>
        <taxon>Pseudomonadati</taxon>
        <taxon>Pseudomonadota</taxon>
        <taxon>Alphaproteobacteria</taxon>
        <taxon>Sneathiellales</taxon>
        <taxon>Sneathiellaceae</taxon>
        <taxon>Oceanibacterium</taxon>
    </lineage>
</organism>
<evidence type="ECO:0000256" key="4">
    <source>
        <dbReference type="ARBA" id="ARBA00011738"/>
    </source>
</evidence>
<keyword evidence="10 15" id="KW-0479">Metal-binding</keyword>
<dbReference type="FunFam" id="1.10.1520.10:FF:000001">
    <property type="entry name" value="Ribonuclease 3"/>
    <property type="match status" value="1"/>
</dbReference>
<dbReference type="InterPro" id="IPR036389">
    <property type="entry name" value="RNase_III_sf"/>
</dbReference>